<reference evidence="1 2" key="1">
    <citation type="submission" date="2015-09" db="EMBL/GenBank/DDBJ databases">
        <title>Atta colombica WGS genome.</title>
        <authorList>
            <person name="Nygaard S."/>
            <person name="Hu H."/>
            <person name="Boomsma J."/>
            <person name="Zhang G."/>
        </authorList>
    </citation>
    <scope>NUCLEOTIDE SEQUENCE [LARGE SCALE GENOMIC DNA]</scope>
    <source>
        <strain evidence="1">Treedump-2</strain>
        <tissue evidence="1">Whole body</tissue>
    </source>
</reference>
<evidence type="ECO:0000313" key="2">
    <source>
        <dbReference type="Proteomes" id="UP000078540"/>
    </source>
</evidence>
<dbReference type="EMBL" id="KQ976394">
    <property type="protein sequence ID" value="KYM93272.1"/>
    <property type="molecule type" value="Genomic_DNA"/>
</dbReference>
<sequence>MEEARNIYQNALMVVLPYNAEDSRENIKDLYIKPPIVQIIADPFPNPEDFEAEKNKKLEANILVQEMHTQHDKKKQSLENFVVTYAPKENLNEEHTYNPEQTQLYRNHKEMYSKASSKVPMKETLNDSAPIKFSFNLENLQKREREQPTITEKQITTYKQPMFQGSSLRKIKDKEVYIVYSTGATTIPPRTVETKKYISMFNLEPLSSEKENEIISRPLKYNENVLSVDQWRYNASKTQKERESTTILTKLDETDTLFKRIRDKQQLFPTSITQMPLKNIAPTNKIKYIPESLTSEKIQIVNAESAPIFVTPMPLSSLLPSSSSTLPARKREKLKYNSTYIYNLNSGFRKIITTTMRPEVMELLASIGLRPENATNVEDVFRKSNKDLEIKSRIPNSNDLIYTTSSLTTVLRDSSPINAQNTFENPVLEIGKGMNNLTPDVQLLFQKFGLQSNLVTTSSPLKISNTNSYTNFKPLPTSKIKNEDMKEFLAKFGLGVSDNRQKKAMSISTERPSLIEVIPNNMRQILENIGLISRKTSKTISKMESVELTKTTQQFHVFKPHEAHVKDKGERMKINELLDKIRLVQEGKASAKDVRKVADNLLATTKTLKDGPDPLSLEEMIKTYNINVKNEVKRQQNLKETIETTTNDDRALSAPTGKKKFMISLLGNLNYLEFSKDLTHQLNTNSSKILLTESANISSTTTTMATIPTTSDSTKDSSNFRDTLTPTAESSTFANTNLAALEESFGGTTRAPDPVLPTKQRNGLYFLLDWNTFLEVGDEESEKVNLRFEPKIGDRMRFLPVSVP</sequence>
<proteinExistence type="predicted"/>
<dbReference type="STRING" id="520822.A0A195BXF4"/>
<gene>
    <name evidence="1" type="ORF">ALC53_00208</name>
</gene>
<dbReference type="AlphaFoldDB" id="A0A195BXF4"/>
<accession>A0A195BXF4</accession>
<organism evidence="1 2">
    <name type="scientific">Atta colombica</name>
    <dbReference type="NCBI Taxonomy" id="520822"/>
    <lineage>
        <taxon>Eukaryota</taxon>
        <taxon>Metazoa</taxon>
        <taxon>Ecdysozoa</taxon>
        <taxon>Arthropoda</taxon>
        <taxon>Hexapoda</taxon>
        <taxon>Insecta</taxon>
        <taxon>Pterygota</taxon>
        <taxon>Neoptera</taxon>
        <taxon>Endopterygota</taxon>
        <taxon>Hymenoptera</taxon>
        <taxon>Apocrita</taxon>
        <taxon>Aculeata</taxon>
        <taxon>Formicoidea</taxon>
        <taxon>Formicidae</taxon>
        <taxon>Myrmicinae</taxon>
        <taxon>Atta</taxon>
    </lineage>
</organism>
<evidence type="ECO:0000313" key="1">
    <source>
        <dbReference type="EMBL" id="KYM93272.1"/>
    </source>
</evidence>
<protein>
    <submittedName>
        <fullName evidence="1">Uncharacterized protein</fullName>
    </submittedName>
</protein>
<keyword evidence="2" id="KW-1185">Reference proteome</keyword>
<name>A0A195BXF4_9HYME</name>
<dbReference type="Proteomes" id="UP000078540">
    <property type="component" value="Unassembled WGS sequence"/>
</dbReference>